<dbReference type="Gene3D" id="2.40.160.20">
    <property type="match status" value="1"/>
</dbReference>
<reference evidence="2 3" key="1">
    <citation type="submission" date="2016-10" db="EMBL/GenBank/DDBJ databases">
        <authorList>
            <person name="de Groot N.N."/>
        </authorList>
    </citation>
    <scope>NUCLEOTIDE SEQUENCE [LARGE SCALE GENOMIC DNA]</scope>
    <source>
        <strain evidence="2 3">DSM 25232</strain>
    </source>
</reference>
<protein>
    <recommendedName>
        <fullName evidence="1">DUF6268 domain-containing protein</fullName>
    </recommendedName>
</protein>
<sequence length="300" mass="34439">MNTKSLLINCIIICCILTTVRSQDTNLARVEYAYIPQANSDNEYSSLRISGNYPIKMNDKGTYLVMSFQYRLNNLQLNDDSIIVDKNGLEEFHTIGFELGYTYKMKNNWRFGAKIGTRLSSNLEGSGIESDDFRYVGSVYFVKSYGKKTSPKSSRLVLGLRYASPASINFPLPIINYTRRFHPSWSYSIGTPKTSIKYFFNETNTLQAFIGLDRFYGNIQNNRVFVDENGETKTAENASMLLINSALGYEYYFTEHLLLFAYGGYTLSNEIRLRDKNQENVLILNDRNTFYLRGGIKLKL</sequence>
<dbReference type="RefSeq" id="WP_091410501.1">
    <property type="nucleotide sequence ID" value="NZ_FOAB01000006.1"/>
</dbReference>
<organism evidence="2 3">
    <name type="scientific">Aquimarina amphilecti</name>
    <dbReference type="NCBI Taxonomy" id="1038014"/>
    <lineage>
        <taxon>Bacteria</taxon>
        <taxon>Pseudomonadati</taxon>
        <taxon>Bacteroidota</taxon>
        <taxon>Flavobacteriia</taxon>
        <taxon>Flavobacteriales</taxon>
        <taxon>Flavobacteriaceae</taxon>
        <taxon>Aquimarina</taxon>
    </lineage>
</organism>
<dbReference type="EMBL" id="FOAB01000006">
    <property type="protein sequence ID" value="SEL80197.1"/>
    <property type="molecule type" value="Genomic_DNA"/>
</dbReference>
<evidence type="ECO:0000313" key="3">
    <source>
        <dbReference type="Proteomes" id="UP000198521"/>
    </source>
</evidence>
<dbReference type="STRING" id="1038014.SAMN04487910_3298"/>
<dbReference type="Pfam" id="PF19783">
    <property type="entry name" value="DUF6268"/>
    <property type="match status" value="1"/>
</dbReference>
<evidence type="ECO:0000313" key="2">
    <source>
        <dbReference type="EMBL" id="SEL80197.1"/>
    </source>
</evidence>
<accession>A0A1H7T8P9</accession>
<evidence type="ECO:0000259" key="1">
    <source>
        <dbReference type="Pfam" id="PF19783"/>
    </source>
</evidence>
<dbReference type="Proteomes" id="UP000198521">
    <property type="component" value="Unassembled WGS sequence"/>
</dbReference>
<dbReference type="AlphaFoldDB" id="A0A1H7T8P9"/>
<gene>
    <name evidence="2" type="ORF">SAMN04487910_3298</name>
</gene>
<name>A0A1H7T8P9_AQUAM</name>
<proteinExistence type="predicted"/>
<feature type="domain" description="DUF6268" evidence="1">
    <location>
        <begin position="45"/>
        <end position="281"/>
    </location>
</feature>
<keyword evidence="3" id="KW-1185">Reference proteome</keyword>
<dbReference type="InterPro" id="IPR046235">
    <property type="entry name" value="DUF6268"/>
</dbReference>
<dbReference type="OrthoDB" id="1114906at2"/>